<gene>
    <name evidence="1" type="ORF">SAMN05421858_2692</name>
</gene>
<evidence type="ECO:0000313" key="2">
    <source>
        <dbReference type="Proteomes" id="UP000186914"/>
    </source>
</evidence>
<keyword evidence="2" id="KW-1185">Reference proteome</keyword>
<dbReference type="AlphaFoldDB" id="A0A1N7BQ88"/>
<reference evidence="2" key="1">
    <citation type="submission" date="2017-01" db="EMBL/GenBank/DDBJ databases">
        <authorList>
            <person name="Varghese N."/>
            <person name="Submissions S."/>
        </authorList>
    </citation>
    <scope>NUCLEOTIDE SEQUENCE [LARGE SCALE GENOMIC DNA]</scope>
    <source>
        <strain evidence="2">CGMCC 1.7737</strain>
    </source>
</reference>
<sequence length="132" mass="14924">MDDELKKAVNSTEAVRFSLDSFAQQTDGIPSGIALLFARDYYPNVPFRIVANLPATITVAILDEPPDDIQVISQPDDYNGYVISYSFRETPIYTFLFTRRFFPTGSRFRLGDDPTYFSTNLNLLAVSLVRLP</sequence>
<accession>A0A1N7BQ88</accession>
<evidence type="ECO:0000313" key="1">
    <source>
        <dbReference type="EMBL" id="SIR53498.1"/>
    </source>
</evidence>
<organism evidence="1 2">
    <name type="scientific">Haladaptatus litoreus</name>
    <dbReference type="NCBI Taxonomy" id="553468"/>
    <lineage>
        <taxon>Archaea</taxon>
        <taxon>Methanobacteriati</taxon>
        <taxon>Methanobacteriota</taxon>
        <taxon>Stenosarchaea group</taxon>
        <taxon>Halobacteria</taxon>
        <taxon>Halobacteriales</taxon>
        <taxon>Haladaptataceae</taxon>
        <taxon>Haladaptatus</taxon>
    </lineage>
</organism>
<dbReference type="OrthoDB" id="268833at2157"/>
<dbReference type="EMBL" id="FTNO01000002">
    <property type="protein sequence ID" value="SIR53498.1"/>
    <property type="molecule type" value="Genomic_DNA"/>
</dbReference>
<name>A0A1N7BQ88_9EURY</name>
<proteinExistence type="predicted"/>
<dbReference type="Proteomes" id="UP000186914">
    <property type="component" value="Unassembled WGS sequence"/>
</dbReference>
<dbReference type="RefSeq" id="WP_076430685.1">
    <property type="nucleotide sequence ID" value="NZ_FTNO01000002.1"/>
</dbReference>
<protein>
    <submittedName>
        <fullName evidence="1">Uncharacterized protein</fullName>
    </submittedName>
</protein>